<feature type="compositionally biased region" description="Low complexity" evidence="1">
    <location>
        <begin position="1"/>
        <end position="13"/>
    </location>
</feature>
<organism evidence="2 3">
    <name type="scientific">Geodermatophilus siccatus</name>
    <dbReference type="NCBI Taxonomy" id="1137991"/>
    <lineage>
        <taxon>Bacteria</taxon>
        <taxon>Bacillati</taxon>
        <taxon>Actinomycetota</taxon>
        <taxon>Actinomycetes</taxon>
        <taxon>Geodermatophilales</taxon>
        <taxon>Geodermatophilaceae</taxon>
        <taxon>Geodermatophilus</taxon>
    </lineage>
</organism>
<sequence>MSTPSTTLPRPSTQAEDTPADDGLALLLDLFALEPAEEPARRPADRHRATPRERLRDWTRRAALWGAGPQGAWRAW</sequence>
<accession>A0A1H0BJ24</accession>
<protein>
    <submittedName>
        <fullName evidence="2">Uncharacterized protein</fullName>
    </submittedName>
</protein>
<evidence type="ECO:0000313" key="3">
    <source>
        <dbReference type="Proteomes" id="UP000198680"/>
    </source>
</evidence>
<reference evidence="3" key="1">
    <citation type="submission" date="2016-10" db="EMBL/GenBank/DDBJ databases">
        <authorList>
            <person name="Varghese N."/>
            <person name="Submissions S."/>
        </authorList>
    </citation>
    <scope>NUCLEOTIDE SEQUENCE [LARGE SCALE GENOMIC DNA]</scope>
    <source>
        <strain evidence="3">DSM 45419</strain>
    </source>
</reference>
<evidence type="ECO:0000256" key="1">
    <source>
        <dbReference type="SAM" id="MobiDB-lite"/>
    </source>
</evidence>
<dbReference type="Proteomes" id="UP000198680">
    <property type="component" value="Unassembled WGS sequence"/>
</dbReference>
<dbReference type="AlphaFoldDB" id="A0A1H0BJ24"/>
<feature type="region of interest" description="Disordered" evidence="1">
    <location>
        <begin position="1"/>
        <end position="21"/>
    </location>
</feature>
<evidence type="ECO:0000313" key="2">
    <source>
        <dbReference type="EMBL" id="SDN45545.1"/>
    </source>
</evidence>
<keyword evidence="3" id="KW-1185">Reference proteome</keyword>
<dbReference type="EMBL" id="FNHE01000022">
    <property type="protein sequence ID" value="SDN45545.1"/>
    <property type="molecule type" value="Genomic_DNA"/>
</dbReference>
<dbReference type="RefSeq" id="WP_091224375.1">
    <property type="nucleotide sequence ID" value="NZ_FNHE01000022.1"/>
</dbReference>
<proteinExistence type="predicted"/>
<name>A0A1H0BJ24_9ACTN</name>
<gene>
    <name evidence="2" type="ORF">SAMN05660642_04875</name>
</gene>